<dbReference type="EMBL" id="DVGA01000109">
    <property type="protein sequence ID" value="HIQ79485.1"/>
    <property type="molecule type" value="Genomic_DNA"/>
</dbReference>
<keyword evidence="1" id="KW-1133">Transmembrane helix</keyword>
<comment type="caution">
    <text evidence="2">The sequence shown here is derived from an EMBL/GenBank/DDBJ whole genome shotgun (WGS) entry which is preliminary data.</text>
</comment>
<reference evidence="2" key="2">
    <citation type="journal article" date="2021" name="PeerJ">
        <title>Extensive microbial diversity within the chicken gut microbiome revealed by metagenomics and culture.</title>
        <authorList>
            <person name="Gilroy R."/>
            <person name="Ravi A."/>
            <person name="Getino M."/>
            <person name="Pursley I."/>
            <person name="Horton D.L."/>
            <person name="Alikhan N.F."/>
            <person name="Baker D."/>
            <person name="Gharbi K."/>
            <person name="Hall N."/>
            <person name="Watson M."/>
            <person name="Adriaenssens E.M."/>
            <person name="Foster-Nyarko E."/>
            <person name="Jarju S."/>
            <person name="Secka A."/>
            <person name="Antonio M."/>
            <person name="Oren A."/>
            <person name="Chaudhuri R.R."/>
            <person name="La Ragione R."/>
            <person name="Hildebrand F."/>
            <person name="Pallen M.J."/>
        </authorList>
    </citation>
    <scope>NUCLEOTIDE SEQUENCE</scope>
    <source>
        <strain evidence="2">ChiBcolR7-354</strain>
    </source>
</reference>
<feature type="transmembrane region" description="Helical" evidence="1">
    <location>
        <begin position="111"/>
        <end position="134"/>
    </location>
</feature>
<evidence type="ECO:0000313" key="2">
    <source>
        <dbReference type="EMBL" id="HIQ79485.1"/>
    </source>
</evidence>
<evidence type="ECO:0000313" key="3">
    <source>
        <dbReference type="Proteomes" id="UP000824262"/>
    </source>
</evidence>
<evidence type="ECO:0000256" key="1">
    <source>
        <dbReference type="SAM" id="Phobius"/>
    </source>
</evidence>
<feature type="transmembrane region" description="Helical" evidence="1">
    <location>
        <begin position="141"/>
        <end position="160"/>
    </location>
</feature>
<organism evidence="2 3">
    <name type="scientific">Candidatus Scatomorpha intestinavium</name>
    <dbReference type="NCBI Taxonomy" id="2840922"/>
    <lineage>
        <taxon>Bacteria</taxon>
        <taxon>Bacillati</taxon>
        <taxon>Bacillota</taxon>
        <taxon>Clostridia</taxon>
        <taxon>Eubacteriales</taxon>
        <taxon>Candidatus Scatomorpha</taxon>
    </lineage>
</organism>
<feature type="transmembrane region" description="Helical" evidence="1">
    <location>
        <begin position="78"/>
        <end position="99"/>
    </location>
</feature>
<feature type="transmembrane region" description="Helical" evidence="1">
    <location>
        <begin position="172"/>
        <end position="195"/>
    </location>
</feature>
<feature type="transmembrane region" description="Helical" evidence="1">
    <location>
        <begin position="12"/>
        <end position="32"/>
    </location>
</feature>
<proteinExistence type="predicted"/>
<keyword evidence="1" id="KW-0472">Membrane</keyword>
<sequence>MKALLIKDFLNIKAQGKAILLVLAVWFIISVVNGSGSFFAALSVVYAILLPLTSVTADDKCGFERYAMTMPLSRTVMALSQYVFSLLCAFIMALIGFAACVIIDRSAINEALATCAACFCVAVVLVSLLLPLVYKYGPEKARLVMMAVFVIGFLVFGFVLDRFNLELDLNTAFIAMPIAALVLLAASAAVSVGIYKKKEF</sequence>
<reference evidence="2" key="1">
    <citation type="submission" date="2020-10" db="EMBL/GenBank/DDBJ databases">
        <authorList>
            <person name="Gilroy R."/>
        </authorList>
    </citation>
    <scope>NUCLEOTIDE SEQUENCE</scope>
    <source>
        <strain evidence="2">ChiBcolR7-354</strain>
    </source>
</reference>
<dbReference type="AlphaFoldDB" id="A0A9D0ZFA5"/>
<gene>
    <name evidence="2" type="ORF">IAB77_09555</name>
</gene>
<keyword evidence="1" id="KW-0812">Transmembrane</keyword>
<dbReference type="InterPro" id="IPR025699">
    <property type="entry name" value="ABC2_memb-like"/>
</dbReference>
<dbReference type="Pfam" id="PF13346">
    <property type="entry name" value="ABC2_membrane_5"/>
    <property type="match status" value="1"/>
</dbReference>
<protein>
    <submittedName>
        <fullName evidence="2">ABC-2 transporter permease</fullName>
    </submittedName>
</protein>
<dbReference type="Proteomes" id="UP000824262">
    <property type="component" value="Unassembled WGS sequence"/>
</dbReference>
<name>A0A9D0ZFA5_9FIRM</name>
<accession>A0A9D0ZFA5</accession>